<accession>A0AAN7RKQ0</accession>
<evidence type="ECO:0000313" key="2">
    <source>
        <dbReference type="Proteomes" id="UP001333110"/>
    </source>
</evidence>
<organism evidence="1 2">
    <name type="scientific">Mycteria americana</name>
    <name type="common">Wood stork</name>
    <dbReference type="NCBI Taxonomy" id="33587"/>
    <lineage>
        <taxon>Eukaryota</taxon>
        <taxon>Metazoa</taxon>
        <taxon>Chordata</taxon>
        <taxon>Craniata</taxon>
        <taxon>Vertebrata</taxon>
        <taxon>Euteleostomi</taxon>
        <taxon>Archelosauria</taxon>
        <taxon>Archosauria</taxon>
        <taxon>Dinosauria</taxon>
        <taxon>Saurischia</taxon>
        <taxon>Theropoda</taxon>
        <taxon>Coelurosauria</taxon>
        <taxon>Aves</taxon>
        <taxon>Neognathae</taxon>
        <taxon>Neoaves</taxon>
        <taxon>Aequornithes</taxon>
        <taxon>Ciconiiformes</taxon>
        <taxon>Ciconiidae</taxon>
        <taxon>Mycteria</taxon>
    </lineage>
</organism>
<dbReference type="Proteomes" id="UP001333110">
    <property type="component" value="Unassembled WGS sequence"/>
</dbReference>
<dbReference type="AlphaFoldDB" id="A0AAN7RKQ0"/>
<dbReference type="EMBL" id="JAUNZN010000035">
    <property type="protein sequence ID" value="KAK4806720.1"/>
    <property type="molecule type" value="Genomic_DNA"/>
</dbReference>
<reference evidence="1 2" key="1">
    <citation type="journal article" date="2023" name="J. Hered.">
        <title>Chromosome-level genome of the wood stork (Mycteria americana) provides insight into avian chromosome evolution.</title>
        <authorList>
            <person name="Flamio R. Jr."/>
            <person name="Ramstad K.M."/>
        </authorList>
    </citation>
    <scope>NUCLEOTIDE SEQUENCE [LARGE SCALE GENOMIC DNA]</scope>
    <source>
        <strain evidence="1">JAX WOST 10</strain>
    </source>
</reference>
<proteinExistence type="predicted"/>
<protein>
    <submittedName>
        <fullName evidence="1">Uncharacterized protein</fullName>
    </submittedName>
</protein>
<name>A0AAN7RKQ0_MYCAM</name>
<sequence>MRTVLSQLNPAGCRTPKEVGEEPDVGQSVTLNRIYGLSILHEEDKRANCILGCIKHSITSWSKEVIIPLYSALVQPHLKYCVQFWAPQFKKDVNVLECIQRRATKLVAGLEGMSSEERLRTLGLSRLEKRRLRGDLIALCSFLRRGHGEGGNDLFSLVPRDRIRWSREAAVLLTNPHGCLLNTGHHMQDLISIFVEHLIINSSAAYEKFKDNCLGTEHGDFSDSISKTRIPDYKSGEYEIVSPGVTGQGAEPTSAPTRAATDPAASLASVLAATPCPLPYG</sequence>
<comment type="caution">
    <text evidence="1">The sequence shown here is derived from an EMBL/GenBank/DDBJ whole genome shotgun (WGS) entry which is preliminary data.</text>
</comment>
<dbReference type="PANTHER" id="PTHR33332">
    <property type="entry name" value="REVERSE TRANSCRIPTASE DOMAIN-CONTAINING PROTEIN"/>
    <property type="match status" value="1"/>
</dbReference>
<feature type="non-terminal residue" evidence="1">
    <location>
        <position position="281"/>
    </location>
</feature>
<evidence type="ECO:0000313" key="1">
    <source>
        <dbReference type="EMBL" id="KAK4806720.1"/>
    </source>
</evidence>
<keyword evidence="2" id="KW-1185">Reference proteome</keyword>
<gene>
    <name evidence="1" type="ORF">QYF61_007518</name>
</gene>